<sequence>METIDVERAAAGAITKELSNADTLREADTSLLVAIGCVQTELAYFRTYGSTWLNMVHSFEARIGDPKFSRSLKDVWGTKLDGISGPVVFTRFICEVAETFNLVPFADLDARDPIYRQSIDDIVSSLVLHNIFQGTCLAEPKLKCTARQLVFAAFGFVTMAYPPKIDPLNMTNFCLFDQYGTDYCTQSSLVSELWAGRPLLEFCAGFGIFMPQIPWPKADEGLQDYVYSRTMDIASLRSIGGISIHWTACLLSHLYFDESRKRLYLFAIPSYCKLPINHREAITHRTTSAHTQTAGGRLNLLREIEQSCYFLFSPSRRSKRAYNREKQRISEVSGTSGDVFIDQCTTNKIPSTPHRTVYEGFSRRKDFPLLGERIGQLQRFMNQQQPAKIRGLWSDRRNLNNWYTFWVVIFFGTIGVLLSIAQTGLAAVQVSYAIKAYNAQATSTKDS</sequence>
<evidence type="ECO:0000313" key="2">
    <source>
        <dbReference type="EMBL" id="KAF2098306.1"/>
    </source>
</evidence>
<protein>
    <submittedName>
        <fullName evidence="2">Uncharacterized protein</fullName>
    </submittedName>
</protein>
<name>A0A9P4M517_9PEZI</name>
<keyword evidence="1" id="KW-1133">Transmembrane helix</keyword>
<proteinExistence type="predicted"/>
<evidence type="ECO:0000256" key="1">
    <source>
        <dbReference type="SAM" id="Phobius"/>
    </source>
</evidence>
<comment type="caution">
    <text evidence="2">The sequence shown here is derived from an EMBL/GenBank/DDBJ whole genome shotgun (WGS) entry which is preliminary data.</text>
</comment>
<dbReference type="OrthoDB" id="5428890at2759"/>
<reference evidence="2" key="1">
    <citation type="journal article" date="2020" name="Stud. Mycol.">
        <title>101 Dothideomycetes genomes: a test case for predicting lifestyles and emergence of pathogens.</title>
        <authorList>
            <person name="Haridas S."/>
            <person name="Albert R."/>
            <person name="Binder M."/>
            <person name="Bloem J."/>
            <person name="Labutti K."/>
            <person name="Salamov A."/>
            <person name="Andreopoulos B."/>
            <person name="Baker S."/>
            <person name="Barry K."/>
            <person name="Bills G."/>
            <person name="Bluhm B."/>
            <person name="Cannon C."/>
            <person name="Castanera R."/>
            <person name="Culley D."/>
            <person name="Daum C."/>
            <person name="Ezra D."/>
            <person name="Gonzalez J."/>
            <person name="Henrissat B."/>
            <person name="Kuo A."/>
            <person name="Liang C."/>
            <person name="Lipzen A."/>
            <person name="Lutzoni F."/>
            <person name="Magnuson J."/>
            <person name="Mondo S."/>
            <person name="Nolan M."/>
            <person name="Ohm R."/>
            <person name="Pangilinan J."/>
            <person name="Park H.-J."/>
            <person name="Ramirez L."/>
            <person name="Alfaro M."/>
            <person name="Sun H."/>
            <person name="Tritt A."/>
            <person name="Yoshinaga Y."/>
            <person name="Zwiers L.-H."/>
            <person name="Turgeon B."/>
            <person name="Goodwin S."/>
            <person name="Spatafora J."/>
            <person name="Crous P."/>
            <person name="Grigoriev I."/>
        </authorList>
    </citation>
    <scope>NUCLEOTIDE SEQUENCE</scope>
    <source>
        <strain evidence="2">CBS 133067</strain>
    </source>
</reference>
<keyword evidence="3" id="KW-1185">Reference proteome</keyword>
<gene>
    <name evidence="2" type="ORF">NA57DRAFT_77095</name>
</gene>
<accession>A0A9P4M517</accession>
<organism evidence="2 3">
    <name type="scientific">Rhizodiscina lignyota</name>
    <dbReference type="NCBI Taxonomy" id="1504668"/>
    <lineage>
        <taxon>Eukaryota</taxon>
        <taxon>Fungi</taxon>
        <taxon>Dikarya</taxon>
        <taxon>Ascomycota</taxon>
        <taxon>Pezizomycotina</taxon>
        <taxon>Dothideomycetes</taxon>
        <taxon>Pleosporomycetidae</taxon>
        <taxon>Aulographales</taxon>
        <taxon>Rhizodiscinaceae</taxon>
        <taxon>Rhizodiscina</taxon>
    </lineage>
</organism>
<keyword evidence="1" id="KW-0472">Membrane</keyword>
<dbReference type="Proteomes" id="UP000799772">
    <property type="component" value="Unassembled WGS sequence"/>
</dbReference>
<evidence type="ECO:0000313" key="3">
    <source>
        <dbReference type="Proteomes" id="UP000799772"/>
    </source>
</evidence>
<dbReference type="AlphaFoldDB" id="A0A9P4M517"/>
<keyword evidence="1" id="KW-0812">Transmembrane</keyword>
<dbReference type="EMBL" id="ML978127">
    <property type="protein sequence ID" value="KAF2098306.1"/>
    <property type="molecule type" value="Genomic_DNA"/>
</dbReference>
<feature type="transmembrane region" description="Helical" evidence="1">
    <location>
        <begin position="402"/>
        <end position="428"/>
    </location>
</feature>